<dbReference type="PANTHER" id="PTHR43132">
    <property type="entry name" value="ARSENICAL RESISTANCE OPERON REPRESSOR ARSR-RELATED"/>
    <property type="match status" value="1"/>
</dbReference>
<dbReference type="CDD" id="cd00090">
    <property type="entry name" value="HTH_ARSR"/>
    <property type="match status" value="1"/>
</dbReference>
<dbReference type="Proteomes" id="UP000016887">
    <property type="component" value="Chromosome"/>
</dbReference>
<keyword evidence="3" id="KW-0804">Transcription</keyword>
<name>U3T852_9CREN</name>
<dbReference type="Gene3D" id="1.10.10.10">
    <property type="entry name" value="Winged helix-like DNA-binding domain superfamily/Winged helix DNA-binding domain"/>
    <property type="match status" value="1"/>
</dbReference>
<reference evidence="5 6" key="1">
    <citation type="journal article" date="2013" name="Appl. Environ. Microbiol.">
        <title>Variation of the Virus-Related Elements within Syntenic Genomes of the Hyperthermophilic Archaeon Aeropyrum.</title>
        <authorList>
            <person name="Daifuku T."/>
            <person name="Yoshida T."/>
            <person name="Kitamura T."/>
            <person name="Kawaichi S."/>
            <person name="Inoue T."/>
            <person name="Nomura K."/>
            <person name="Yoshida Y."/>
            <person name="Kuno S."/>
            <person name="Sako Y."/>
        </authorList>
    </citation>
    <scope>NUCLEOTIDE SEQUENCE [LARGE SCALE GENOMIC DNA]</scope>
    <source>
        <strain evidence="5 6">SY1</strain>
    </source>
</reference>
<dbReference type="eggNOG" id="arCOG01687">
    <property type="taxonomic scope" value="Archaea"/>
</dbReference>
<dbReference type="GO" id="GO:0003700">
    <property type="term" value="F:DNA-binding transcription factor activity"/>
    <property type="evidence" value="ECO:0007669"/>
    <property type="project" value="InterPro"/>
</dbReference>
<organism evidence="5 6">
    <name type="scientific">Aeropyrum camini SY1 = JCM 12091</name>
    <dbReference type="NCBI Taxonomy" id="1198449"/>
    <lineage>
        <taxon>Archaea</taxon>
        <taxon>Thermoproteota</taxon>
        <taxon>Thermoprotei</taxon>
        <taxon>Desulfurococcales</taxon>
        <taxon>Desulfurococcaceae</taxon>
        <taxon>Aeropyrum</taxon>
    </lineage>
</organism>
<keyword evidence="1" id="KW-0805">Transcription regulation</keyword>
<evidence type="ECO:0000256" key="3">
    <source>
        <dbReference type="ARBA" id="ARBA00023163"/>
    </source>
</evidence>
<evidence type="ECO:0000256" key="1">
    <source>
        <dbReference type="ARBA" id="ARBA00023015"/>
    </source>
</evidence>
<dbReference type="AlphaFoldDB" id="U3T852"/>
<dbReference type="SUPFAM" id="SSF46785">
    <property type="entry name" value="Winged helix' DNA-binding domain"/>
    <property type="match status" value="1"/>
</dbReference>
<keyword evidence="2" id="KW-0238">DNA-binding</keyword>
<evidence type="ECO:0000313" key="5">
    <source>
        <dbReference type="EMBL" id="BAN89687.1"/>
    </source>
</evidence>
<dbReference type="InterPro" id="IPR036388">
    <property type="entry name" value="WH-like_DNA-bd_sf"/>
</dbReference>
<dbReference type="InterPro" id="IPR051011">
    <property type="entry name" value="Metal_resp_trans_reg"/>
</dbReference>
<gene>
    <name evidence="5" type="ORF">ACAM_0218</name>
</gene>
<dbReference type="GeneID" id="17109751"/>
<dbReference type="SMART" id="SM00418">
    <property type="entry name" value="HTH_ARSR"/>
    <property type="match status" value="1"/>
</dbReference>
<sequence>MDEKGLRLGGGVRRLIPVRLEEAKALSDELRIMILEMLHERPMSVEEIARSLRERGIVKTANTIRYHLSILKDSGLVELTKVGRTYKYVANTRYYAYTGDPEADRLIEEMAEEVKEDVRRLVEKLMATRGEDLVKIAERLKPCEFCITKHFVEQVIFEIIKKSLGSVLAETSIVKHADPDLENNQNH</sequence>
<accession>U3T852</accession>
<proteinExistence type="predicted"/>
<keyword evidence="6" id="KW-1185">Reference proteome</keyword>
<dbReference type="GO" id="GO:0003677">
    <property type="term" value="F:DNA binding"/>
    <property type="evidence" value="ECO:0007669"/>
    <property type="project" value="UniProtKB-KW"/>
</dbReference>
<evidence type="ECO:0000259" key="4">
    <source>
        <dbReference type="SMART" id="SM00418"/>
    </source>
</evidence>
<dbReference type="InterPro" id="IPR036390">
    <property type="entry name" value="WH_DNA-bd_sf"/>
</dbReference>
<dbReference type="PANTHER" id="PTHR43132:SF2">
    <property type="entry name" value="ARSENICAL RESISTANCE OPERON REPRESSOR ARSR-RELATED"/>
    <property type="match status" value="1"/>
</dbReference>
<dbReference type="PRINTS" id="PR00778">
    <property type="entry name" value="HTHARSR"/>
</dbReference>
<dbReference type="InterPro" id="IPR001845">
    <property type="entry name" value="HTH_ArsR_DNA-bd_dom"/>
</dbReference>
<dbReference type="RefSeq" id="WP_022540967.1">
    <property type="nucleotide sequence ID" value="NC_022521.1"/>
</dbReference>
<feature type="domain" description="HTH arsR-type" evidence="4">
    <location>
        <begin position="21"/>
        <end position="112"/>
    </location>
</feature>
<evidence type="ECO:0000313" key="6">
    <source>
        <dbReference type="Proteomes" id="UP000016887"/>
    </source>
</evidence>
<dbReference type="KEGG" id="acj:ACAM_0218"/>
<dbReference type="EMBL" id="AP012489">
    <property type="protein sequence ID" value="BAN89687.1"/>
    <property type="molecule type" value="Genomic_DNA"/>
</dbReference>
<dbReference type="OrthoDB" id="371687at2157"/>
<evidence type="ECO:0000256" key="2">
    <source>
        <dbReference type="ARBA" id="ARBA00023125"/>
    </source>
</evidence>
<protein>
    <submittedName>
        <fullName evidence="5">ArsR family transcriptional regulator</fullName>
    </submittedName>
</protein>
<dbReference type="Pfam" id="PF12840">
    <property type="entry name" value="HTH_20"/>
    <property type="match status" value="1"/>
</dbReference>
<dbReference type="InterPro" id="IPR011991">
    <property type="entry name" value="ArsR-like_HTH"/>
</dbReference>